<organism evidence="2 3">
    <name type="scientific">Clunio marinus</name>
    <dbReference type="NCBI Taxonomy" id="568069"/>
    <lineage>
        <taxon>Eukaryota</taxon>
        <taxon>Metazoa</taxon>
        <taxon>Ecdysozoa</taxon>
        <taxon>Arthropoda</taxon>
        <taxon>Hexapoda</taxon>
        <taxon>Insecta</taxon>
        <taxon>Pterygota</taxon>
        <taxon>Neoptera</taxon>
        <taxon>Endopterygota</taxon>
        <taxon>Diptera</taxon>
        <taxon>Nematocera</taxon>
        <taxon>Chironomoidea</taxon>
        <taxon>Chironomidae</taxon>
        <taxon>Clunio</taxon>
    </lineage>
</organism>
<proteinExistence type="predicted"/>
<protein>
    <submittedName>
        <fullName evidence="2">CLUMA_CG007816, isoform A</fullName>
    </submittedName>
</protein>
<evidence type="ECO:0000313" key="2">
    <source>
        <dbReference type="EMBL" id="CRK94301.1"/>
    </source>
</evidence>
<gene>
    <name evidence="2" type="ORF">CLUMA_CG007816</name>
</gene>
<sequence length="74" mass="8642">MASSEWHTHVHAIPQNLNHSDFIFLSMFFQYLTSTMFDETTWLPLSVPQQQATLENRDDSMYKDGKLRGKYSGN</sequence>
<dbReference type="AlphaFoldDB" id="A0A1J1I1Y5"/>
<evidence type="ECO:0000256" key="1">
    <source>
        <dbReference type="SAM" id="MobiDB-lite"/>
    </source>
</evidence>
<reference evidence="2 3" key="1">
    <citation type="submission" date="2015-04" db="EMBL/GenBank/DDBJ databases">
        <authorList>
            <person name="Syromyatnikov M.Y."/>
            <person name="Popov V.N."/>
        </authorList>
    </citation>
    <scope>NUCLEOTIDE SEQUENCE [LARGE SCALE GENOMIC DNA]</scope>
</reference>
<dbReference type="Proteomes" id="UP000183832">
    <property type="component" value="Unassembled WGS sequence"/>
</dbReference>
<keyword evidence="3" id="KW-1185">Reference proteome</keyword>
<feature type="region of interest" description="Disordered" evidence="1">
    <location>
        <begin position="54"/>
        <end position="74"/>
    </location>
</feature>
<dbReference type="EMBL" id="CVRI01000038">
    <property type="protein sequence ID" value="CRK94301.1"/>
    <property type="molecule type" value="Genomic_DNA"/>
</dbReference>
<name>A0A1J1I1Y5_9DIPT</name>
<feature type="compositionally biased region" description="Basic and acidic residues" evidence="1">
    <location>
        <begin position="55"/>
        <end position="67"/>
    </location>
</feature>
<accession>A0A1J1I1Y5</accession>
<evidence type="ECO:0000313" key="3">
    <source>
        <dbReference type="Proteomes" id="UP000183832"/>
    </source>
</evidence>